<name>A0A0H5D2D8_9RHOB</name>
<gene>
    <name evidence="2" type="ORF">NIT7321_02052</name>
</gene>
<dbReference type="Gene3D" id="2.170.16.10">
    <property type="entry name" value="Hedgehog/Intein (Hint) domain"/>
    <property type="match status" value="1"/>
</dbReference>
<dbReference type="SUPFAM" id="SSF51294">
    <property type="entry name" value="Hedgehog/intein (Hint) domain"/>
    <property type="match status" value="1"/>
</dbReference>
<dbReference type="RefSeq" id="WP_243445103.1">
    <property type="nucleotide sequence ID" value="NZ_CVRL01000025.1"/>
</dbReference>
<dbReference type="Pfam" id="PF13403">
    <property type="entry name" value="Hint_2"/>
    <property type="match status" value="1"/>
</dbReference>
<dbReference type="EMBL" id="CVRL01000025">
    <property type="protein sequence ID" value="CRL11199.1"/>
    <property type="molecule type" value="Genomic_DNA"/>
</dbReference>
<feature type="domain" description="Hedgehog/Intein (Hint)" evidence="1">
    <location>
        <begin position="2"/>
        <end position="147"/>
    </location>
</feature>
<keyword evidence="3" id="KW-1185">Reference proteome</keyword>
<dbReference type="InterPro" id="IPR006141">
    <property type="entry name" value="Intein_N"/>
</dbReference>
<evidence type="ECO:0000313" key="2">
    <source>
        <dbReference type="EMBL" id="CRL11199.1"/>
    </source>
</evidence>
<dbReference type="PROSITE" id="PS50817">
    <property type="entry name" value="INTEIN_N_TER"/>
    <property type="match status" value="1"/>
</dbReference>
<proteinExistence type="predicted"/>
<dbReference type="InterPro" id="IPR036844">
    <property type="entry name" value="Hint_dom_sf"/>
</dbReference>
<organism evidence="2 3">
    <name type="scientific">Phaeobacter italicus</name>
    <dbReference type="NCBI Taxonomy" id="481446"/>
    <lineage>
        <taxon>Bacteria</taxon>
        <taxon>Pseudomonadati</taxon>
        <taxon>Pseudomonadota</taxon>
        <taxon>Alphaproteobacteria</taxon>
        <taxon>Rhodobacterales</taxon>
        <taxon>Roseobacteraceae</taxon>
        <taxon>Phaeobacter</taxon>
    </lineage>
</organism>
<dbReference type="InterPro" id="IPR028992">
    <property type="entry name" value="Hedgehog/Intein_dom"/>
</dbReference>
<dbReference type="STRING" id="481446.NIT7645_01151"/>
<dbReference type="Proteomes" id="UP000043764">
    <property type="component" value="Unassembled WGS sequence"/>
</dbReference>
<sequence length="195" mass="21701">MPCFTPGTHIATPFGACAVEALNVGDRVVTRDNGLQTIRWIGSRHLDHEKLKDAGEFQPVLIAEGALGDGMPERDLLVSPNHRVLIANDKTAFYFENREILIAAKHLTGLNGVDAVETSSIEYIHFVFDRHEVVLSDGAWIESFQPADQSLRGLDRAQRQEVLELFPELKTLTPKTASPQIGRRARAGEVQWLIH</sequence>
<protein>
    <recommendedName>
        <fullName evidence="1">Hedgehog/Intein (Hint) domain-containing protein</fullName>
    </recommendedName>
</protein>
<reference evidence="3" key="1">
    <citation type="submission" date="2015-05" db="EMBL/GenBank/DDBJ databases">
        <authorList>
            <person name="Rodrigo-Torres Lidia"/>
            <person name="Arahal R.David."/>
        </authorList>
    </citation>
    <scope>NUCLEOTIDE SEQUENCE [LARGE SCALE GENOMIC DNA]</scope>
    <source>
        <strain evidence="3">CECT 7321</strain>
    </source>
</reference>
<dbReference type="AlphaFoldDB" id="A0A0H5D2D8"/>
<evidence type="ECO:0000313" key="3">
    <source>
        <dbReference type="Proteomes" id="UP000043764"/>
    </source>
</evidence>
<accession>A0A0H5D2D8</accession>
<evidence type="ECO:0000259" key="1">
    <source>
        <dbReference type="Pfam" id="PF13403"/>
    </source>
</evidence>
<dbReference type="GO" id="GO:0016539">
    <property type="term" value="P:intein-mediated protein splicing"/>
    <property type="evidence" value="ECO:0007669"/>
    <property type="project" value="InterPro"/>
</dbReference>